<keyword evidence="3" id="KW-1185">Reference proteome</keyword>
<gene>
    <name evidence="2" type="ORF">CEUSTIGMA_g6476.t1</name>
</gene>
<evidence type="ECO:0000313" key="2">
    <source>
        <dbReference type="EMBL" id="GAX79036.1"/>
    </source>
</evidence>
<proteinExistence type="predicted"/>
<dbReference type="EMBL" id="BEGY01000038">
    <property type="protein sequence ID" value="GAX79036.1"/>
    <property type="molecule type" value="Genomic_DNA"/>
</dbReference>
<accession>A0A250X7K8</accession>
<dbReference type="Proteomes" id="UP000232323">
    <property type="component" value="Unassembled WGS sequence"/>
</dbReference>
<reference evidence="2 3" key="1">
    <citation type="submission" date="2017-08" db="EMBL/GenBank/DDBJ databases">
        <title>Acidophilic green algal genome provides insights into adaptation to an acidic environment.</title>
        <authorList>
            <person name="Hirooka S."/>
            <person name="Hirose Y."/>
            <person name="Kanesaki Y."/>
            <person name="Higuchi S."/>
            <person name="Fujiwara T."/>
            <person name="Onuma R."/>
            <person name="Era A."/>
            <person name="Ohbayashi R."/>
            <person name="Uzuka A."/>
            <person name="Nozaki H."/>
            <person name="Yoshikawa H."/>
            <person name="Miyagishima S.Y."/>
        </authorList>
    </citation>
    <scope>NUCLEOTIDE SEQUENCE [LARGE SCALE GENOMIC DNA]</scope>
    <source>
        <strain evidence="2 3">NIES-2499</strain>
    </source>
</reference>
<dbReference type="CDD" id="cd00085">
    <property type="entry name" value="HNHc"/>
    <property type="match status" value="1"/>
</dbReference>
<comment type="caution">
    <text evidence="2">The sequence shown here is derived from an EMBL/GenBank/DDBJ whole genome shotgun (WGS) entry which is preliminary data.</text>
</comment>
<sequence length="903" mass="98594">MKERLQLRCFPLYPQHLDWRKALEPVAAGATAAAQNCTSATGQSSTGHVVRVQSSTTSSVPLVLQTLAEVLTHKPPLLNSSEHERGPPCSPAAAGISKKRARRTGRATESCIQEYAALKKVSSAGSESSADTLTKVAQAMGCNLHWDNLSFWTFHPHTHFMQLQECSPTAMVKHYLGSLHDFMELWTDVIQSEARPASADLRLIQPGRLRPDLKDCVLDLTRVPAVAALGLLGDVLSGGGKVWSCEESAVIPPLELYLDMVEMNKRLPTEERKPMVKYMLYRALRKVPQRPLYHGHPPRCHSCCQQDGRKHLVRPAEEQFELYSTDTSDYVLPAQTSSLCSNCMQFTSGPAFEPRSSSSDEDAVMPSDEDSDLVRQYMYRLFQGSSKEERNRLQDMLYLGSKYWEALHRDFRLKRQPFVKTFEVLQWVKSSPAVVELQSLGIHLVGEEGVREDSGDRMSTAEGMNQWTAMLPNSSVDWSTVQWSVDHIVPVKHEGADHWSNYCLMPRRVNSAFGKHAMAKGGVSKNLLMGRKAYEAAIAFHRRWTSVFLAPAAASPAAAPTFLAPAASPPAAAPVYPAAPTLPPAAALAASPAAPTLPPAALGSCQQPGSHRLNHADPGRVLKHQTSHQRYAAADVQAGIVIEEMSLSHLQGELVVASPSCSDALLSHVDMSLESLTLQDSHSMACSNTSATAATARVYIGSMAALCDMNHETVCDAINVSGGSNILMSGGCTSFFMKSVANESAGSSELIGCQFMGQLADSPRTGRIAVPVDGYEMYESRCVDGYEMYEPRCVDGYEMHEPKCNGQALPLSQLELMEGTEDDTIVKVVGESNILIRAEFRRKAGPADLNQGILNPRNHAAVSSSTVLSKQSSYFGYEAMDTPSQCAANPFEKFKMRGVVAFQ</sequence>
<organism evidence="2 3">
    <name type="scientific">Chlamydomonas eustigma</name>
    <dbReference type="NCBI Taxonomy" id="1157962"/>
    <lineage>
        <taxon>Eukaryota</taxon>
        <taxon>Viridiplantae</taxon>
        <taxon>Chlorophyta</taxon>
        <taxon>core chlorophytes</taxon>
        <taxon>Chlorophyceae</taxon>
        <taxon>CS clade</taxon>
        <taxon>Chlamydomonadales</taxon>
        <taxon>Chlamydomonadaceae</taxon>
        <taxon>Chlamydomonas</taxon>
    </lineage>
</organism>
<evidence type="ECO:0000313" key="3">
    <source>
        <dbReference type="Proteomes" id="UP000232323"/>
    </source>
</evidence>
<protein>
    <submittedName>
        <fullName evidence="2">Uncharacterized protein</fullName>
    </submittedName>
</protein>
<feature type="region of interest" description="Disordered" evidence="1">
    <location>
        <begin position="78"/>
        <end position="103"/>
    </location>
</feature>
<dbReference type="InterPro" id="IPR003615">
    <property type="entry name" value="HNH_nuc"/>
</dbReference>
<dbReference type="AlphaFoldDB" id="A0A250X7K8"/>
<evidence type="ECO:0000256" key="1">
    <source>
        <dbReference type="SAM" id="MobiDB-lite"/>
    </source>
</evidence>
<name>A0A250X7K8_9CHLO</name>